<feature type="region of interest" description="Disordered" evidence="4">
    <location>
        <begin position="430"/>
        <end position="461"/>
    </location>
</feature>
<dbReference type="InterPro" id="IPR016162">
    <property type="entry name" value="Ald_DH_N"/>
</dbReference>
<dbReference type="Gene3D" id="3.40.605.10">
    <property type="entry name" value="Aldehyde Dehydrogenase, Chain A, domain 1"/>
    <property type="match status" value="1"/>
</dbReference>
<dbReference type="PANTHER" id="PTHR43570">
    <property type="entry name" value="ALDEHYDE DEHYDROGENASE"/>
    <property type="match status" value="1"/>
</dbReference>
<dbReference type="GO" id="GO:0005737">
    <property type="term" value="C:cytoplasm"/>
    <property type="evidence" value="ECO:0007669"/>
    <property type="project" value="TreeGrafter"/>
</dbReference>
<evidence type="ECO:0000256" key="5">
    <source>
        <dbReference type="SAM" id="Phobius"/>
    </source>
</evidence>
<keyword evidence="8" id="KW-1185">Reference proteome</keyword>
<dbReference type="FunFam" id="3.40.605.10:FF:000004">
    <property type="entry name" value="Aldehyde dehydrogenase"/>
    <property type="match status" value="1"/>
</dbReference>
<feature type="transmembrane region" description="Helical" evidence="5">
    <location>
        <begin position="49"/>
        <end position="72"/>
    </location>
</feature>
<feature type="transmembrane region" description="Helical" evidence="5">
    <location>
        <begin position="399"/>
        <end position="422"/>
    </location>
</feature>
<dbReference type="InterPro" id="IPR016161">
    <property type="entry name" value="Ald_DH/histidinol_DH"/>
</dbReference>
<evidence type="ECO:0000256" key="3">
    <source>
        <dbReference type="ARBA" id="ARBA00023027"/>
    </source>
</evidence>
<dbReference type="EMBL" id="LIAE01008382">
    <property type="protein sequence ID" value="PAV74233.1"/>
    <property type="molecule type" value="Genomic_DNA"/>
</dbReference>
<dbReference type="InterPro" id="IPR016163">
    <property type="entry name" value="Ald_DH_C"/>
</dbReference>
<evidence type="ECO:0000256" key="2">
    <source>
        <dbReference type="ARBA" id="ARBA00023002"/>
    </source>
</evidence>
<name>A0A2A2KK48_9BILA</name>
<dbReference type="AlphaFoldDB" id="A0A2A2KK48"/>
<dbReference type="InterPro" id="IPR015590">
    <property type="entry name" value="Aldehyde_DH_dom"/>
</dbReference>
<dbReference type="CDD" id="cd07087">
    <property type="entry name" value="ALDH_F3-13-14_CALDH-like"/>
    <property type="match status" value="1"/>
</dbReference>
<proteinExistence type="inferred from homology"/>
<feature type="compositionally biased region" description="Basic residues" evidence="4">
    <location>
        <begin position="554"/>
        <end position="566"/>
    </location>
</feature>
<protein>
    <recommendedName>
        <fullName evidence="6">Aldehyde dehydrogenase domain-containing protein</fullName>
    </recommendedName>
</protein>
<gene>
    <name evidence="7" type="ORF">WR25_03910</name>
</gene>
<feature type="region of interest" description="Disordered" evidence="4">
    <location>
        <begin position="588"/>
        <end position="611"/>
    </location>
</feature>
<comment type="similarity">
    <text evidence="1">Belongs to the aldehyde dehydrogenase family.</text>
</comment>
<sequence length="673" mass="75218">MVIVEIDYFLANLKEWMKPEDVARTFASVMDKPFVVKDPLGVALIVAPWNYPLSMVLLPLVAALGAGNTVIIKPSELAENTSNMFAKIVPKYFDQKQVAVCPGGVPETTEILKQRFDFIFYTGCPPVAKIIMAAASKHLTPVALELGGKCPVIVEKDADIDISAKRIVWGKWLNVGQTCLAPDYLIVTPAVKDKLVASIQKYIVEFYGNDTKLSKDYSRIINQRHFDRISTLLDRTKGTILYKGGERDRADLFIPPTILDCQPDDAFMEDEIFGPVLPILTVQSFDEALDLINRGEKPLAAYIFTRSDAKIKRLYTETSSGAITVNDTLMHLTIDTLPFGGVGNSGMGRYRGKFGFDTFTHHKAVLQRGFFGESLIASRYPPMTPQKLAMMQRLTGKRIGFSFFGALSLPVMIVSMIMGMLLQLASKHSPRTPTISRSKSENEKGGNKRKREAENSDLKRQAAIQLENDEEENSLDYWKMLAKAFNCDDACSSDEADMMDELLHLCSWFEQSYGIDAEQDEQSDEDDSYIRSLMREDAQKRLQERIKEREKRMQRPTKKAAKKSTKKLTSEESMTNILRMNSLLTLDSRGSSQTTTTTTTQSLSQGTSENFSREGSSQLLAGAFCGVFATELDNAHFSAYASVSVSQTSKIQDEKKSHSKDKDNGDFWGAVEF</sequence>
<keyword evidence="2" id="KW-0560">Oxidoreductase</keyword>
<keyword evidence="5" id="KW-1133">Transmembrane helix</keyword>
<feature type="compositionally biased region" description="Low complexity" evidence="4">
    <location>
        <begin position="590"/>
        <end position="608"/>
    </location>
</feature>
<dbReference type="GO" id="GO:0006081">
    <property type="term" value="P:aldehyde metabolic process"/>
    <property type="evidence" value="ECO:0007669"/>
    <property type="project" value="InterPro"/>
</dbReference>
<dbReference type="FunFam" id="3.40.309.10:FF:000003">
    <property type="entry name" value="Aldehyde dehydrogenase"/>
    <property type="match status" value="1"/>
</dbReference>
<organism evidence="7 8">
    <name type="scientific">Diploscapter pachys</name>
    <dbReference type="NCBI Taxonomy" id="2018661"/>
    <lineage>
        <taxon>Eukaryota</taxon>
        <taxon>Metazoa</taxon>
        <taxon>Ecdysozoa</taxon>
        <taxon>Nematoda</taxon>
        <taxon>Chromadorea</taxon>
        <taxon>Rhabditida</taxon>
        <taxon>Rhabditina</taxon>
        <taxon>Rhabditomorpha</taxon>
        <taxon>Rhabditoidea</taxon>
        <taxon>Rhabditidae</taxon>
        <taxon>Diploscapter</taxon>
    </lineage>
</organism>
<reference evidence="7 8" key="1">
    <citation type="journal article" date="2017" name="Curr. Biol.">
        <title>Genome architecture and evolution of a unichromosomal asexual nematode.</title>
        <authorList>
            <person name="Fradin H."/>
            <person name="Zegar C."/>
            <person name="Gutwein M."/>
            <person name="Lucas J."/>
            <person name="Kovtun M."/>
            <person name="Corcoran D."/>
            <person name="Baugh L.R."/>
            <person name="Kiontke K."/>
            <person name="Gunsalus K."/>
            <person name="Fitch D.H."/>
            <person name="Piano F."/>
        </authorList>
    </citation>
    <scope>NUCLEOTIDE SEQUENCE [LARGE SCALE GENOMIC DNA]</scope>
    <source>
        <strain evidence="7">PF1309</strain>
    </source>
</reference>
<dbReference type="SUPFAM" id="SSF53720">
    <property type="entry name" value="ALDH-like"/>
    <property type="match status" value="1"/>
</dbReference>
<feature type="compositionally biased region" description="Basic and acidic residues" evidence="4">
    <location>
        <begin position="438"/>
        <end position="460"/>
    </location>
</feature>
<dbReference type="Gene3D" id="3.40.309.10">
    <property type="entry name" value="Aldehyde Dehydrogenase, Chain A, domain 2"/>
    <property type="match status" value="1"/>
</dbReference>
<feature type="region of interest" description="Disordered" evidence="4">
    <location>
        <begin position="549"/>
        <end position="572"/>
    </location>
</feature>
<dbReference type="InterPro" id="IPR012394">
    <property type="entry name" value="Aldehyde_DH_NAD(P)"/>
</dbReference>
<dbReference type="STRING" id="2018661.A0A2A2KK48"/>
<evidence type="ECO:0000313" key="8">
    <source>
        <dbReference type="Proteomes" id="UP000218231"/>
    </source>
</evidence>
<feature type="region of interest" description="Disordered" evidence="4">
    <location>
        <begin position="648"/>
        <end position="673"/>
    </location>
</feature>
<comment type="caution">
    <text evidence="7">The sequence shown here is derived from an EMBL/GenBank/DDBJ whole genome shotgun (WGS) entry which is preliminary data.</text>
</comment>
<dbReference type="Pfam" id="PF00171">
    <property type="entry name" value="Aldedh"/>
    <property type="match status" value="1"/>
</dbReference>
<dbReference type="GO" id="GO:0004029">
    <property type="term" value="F:aldehyde dehydrogenase (NAD+) activity"/>
    <property type="evidence" value="ECO:0007669"/>
    <property type="project" value="TreeGrafter"/>
</dbReference>
<keyword evidence="5" id="KW-0812">Transmembrane</keyword>
<feature type="compositionally biased region" description="Basic and acidic residues" evidence="4">
    <location>
        <begin position="651"/>
        <end position="665"/>
    </location>
</feature>
<evidence type="ECO:0000256" key="1">
    <source>
        <dbReference type="ARBA" id="ARBA00009986"/>
    </source>
</evidence>
<keyword evidence="5" id="KW-0472">Membrane</keyword>
<evidence type="ECO:0000313" key="7">
    <source>
        <dbReference type="EMBL" id="PAV74233.1"/>
    </source>
</evidence>
<evidence type="ECO:0000259" key="6">
    <source>
        <dbReference type="Pfam" id="PF00171"/>
    </source>
</evidence>
<evidence type="ECO:0000256" key="4">
    <source>
        <dbReference type="SAM" id="MobiDB-lite"/>
    </source>
</evidence>
<dbReference type="PANTHER" id="PTHR43570:SF16">
    <property type="entry name" value="ALDEHYDE DEHYDROGENASE TYPE III, ISOFORM Q"/>
    <property type="match status" value="1"/>
</dbReference>
<accession>A0A2A2KK48</accession>
<feature type="domain" description="Aldehyde dehydrogenase" evidence="6">
    <location>
        <begin position="29"/>
        <end position="365"/>
    </location>
</feature>
<dbReference type="Proteomes" id="UP000218231">
    <property type="component" value="Unassembled WGS sequence"/>
</dbReference>
<keyword evidence="3" id="KW-0520">NAD</keyword>
<dbReference type="OrthoDB" id="440325at2759"/>